<comment type="cofactor">
    <cofactor evidence="1">
        <name>Mg(2+)</name>
        <dbReference type="ChEBI" id="CHEBI:18420"/>
    </cofactor>
</comment>
<dbReference type="InterPro" id="IPR011545">
    <property type="entry name" value="DEAD/DEAH_box_helicase_dom"/>
</dbReference>
<dbReference type="PANTHER" id="PTHR13710:SF105">
    <property type="entry name" value="ATP-DEPENDENT DNA HELICASE Q1"/>
    <property type="match status" value="1"/>
</dbReference>
<dbReference type="SMART" id="SM00956">
    <property type="entry name" value="RQC"/>
    <property type="match status" value="1"/>
</dbReference>
<protein>
    <recommendedName>
        <fullName evidence="16">DNA helicase RecQ</fullName>
        <ecNumber evidence="16">5.6.2.4</ecNumber>
    </recommendedName>
</protein>
<evidence type="ECO:0000256" key="12">
    <source>
        <dbReference type="ARBA" id="ARBA00023172"/>
    </source>
</evidence>
<dbReference type="RefSeq" id="WP_328015492.1">
    <property type="nucleotide sequence ID" value="NZ_JARTFS010000012.1"/>
</dbReference>
<dbReference type="SMART" id="SM00487">
    <property type="entry name" value="DEXDc"/>
    <property type="match status" value="1"/>
</dbReference>
<dbReference type="Gene3D" id="1.10.150.80">
    <property type="entry name" value="HRDC domain"/>
    <property type="match status" value="1"/>
</dbReference>
<keyword evidence="5" id="KW-0547">Nucleotide-binding</keyword>
<dbReference type="InterPro" id="IPR036388">
    <property type="entry name" value="WH-like_DNA-bd_sf"/>
</dbReference>
<dbReference type="GO" id="GO:0003678">
    <property type="term" value="F:DNA helicase activity"/>
    <property type="evidence" value="ECO:0007669"/>
    <property type="project" value="UniProtKB-EC"/>
</dbReference>
<dbReference type="SUPFAM" id="SSF47819">
    <property type="entry name" value="HRDC-like"/>
    <property type="match status" value="1"/>
</dbReference>
<dbReference type="InterPro" id="IPR036390">
    <property type="entry name" value="WH_DNA-bd_sf"/>
</dbReference>
<sequence length="711" mass="81286">MNKAYDILKEYFGYSSFRTGQEKMIQHVLNGHNCLAIMPTGGGKSLCYQVPGLLLEGTALIISPLISLMKDQVDALLSNGVSACYINSSLTVREQERCLEEMEAGVYKFVYVAPERFESMEFIDTIQNMPLSLIAFDEAHCISQWGHDFRPSYRSIVPNLKLLHHLPTTMALTATATDDVITDILDLLHISEEAVVNTGFSRDNLHFNLVKGVDKYDFLLETIGSRKTESGIIYAPTRKTTDQVYEFLRKKNFPVTKYHGGMSEKDRKNAQLAFIKDESPIMVATNAFGMGIDKSNVRYVIHYGMPMNIESYYQEAGRAGRDGEPSDCYLLVSAQDIQIQKFLIEQSIQSEEKKRQEYDKLQQMTHYCHTNRCLARFILDYFGDSEGPDNCGRCSNCLQTSEKEDMTKETQMILSCVKRMGERFGASLTAKVLKGSKNKKVLEFDFDSLSTYGLLSQYSEKEIMNLIQYLVADGYLLVQDPKFPTLKLSSAAYQVLKGETTVMVQLFKEKKRVETDFHAPLFEQLRELRKKIADEKGFPPYVVFSDATLKEMARYFPKTKEEMLQMKGLGERKFDQYGEIFLEEIKQYIEENGPIETGNIDRSSKPVKKEAVDRTPSYLISYEAFQNGQTIKEIAKERNFVQTTIESHLFKAYKEGHPLNFDALFNNDVEQLVLEKRKLIEEPGLKPLKESLPDHISYTMIKAVLVKNELM</sequence>
<evidence type="ECO:0000256" key="7">
    <source>
        <dbReference type="ARBA" id="ARBA00022801"/>
    </source>
</evidence>
<dbReference type="NCBIfam" id="TIGR00614">
    <property type="entry name" value="recQ_fam"/>
    <property type="match status" value="1"/>
</dbReference>
<dbReference type="Pfam" id="PF00270">
    <property type="entry name" value="DEAD"/>
    <property type="match status" value="1"/>
</dbReference>
<dbReference type="PROSITE" id="PS51192">
    <property type="entry name" value="HELICASE_ATP_BIND_1"/>
    <property type="match status" value="1"/>
</dbReference>
<dbReference type="SUPFAM" id="SSF52540">
    <property type="entry name" value="P-loop containing nucleoside triphosphate hydrolases"/>
    <property type="match status" value="1"/>
</dbReference>
<gene>
    <name evidence="20" type="primary">recQ</name>
    <name evidence="20" type="ORF">P9271_15160</name>
</gene>
<dbReference type="Pfam" id="PF00570">
    <property type="entry name" value="HRDC"/>
    <property type="match status" value="1"/>
</dbReference>
<dbReference type="InterPro" id="IPR001650">
    <property type="entry name" value="Helicase_C-like"/>
</dbReference>
<dbReference type="PANTHER" id="PTHR13710">
    <property type="entry name" value="DNA HELICASE RECQ FAMILY MEMBER"/>
    <property type="match status" value="1"/>
</dbReference>
<keyword evidence="6" id="KW-0227">DNA damage</keyword>
<dbReference type="NCBIfam" id="TIGR01389">
    <property type="entry name" value="recQ"/>
    <property type="match status" value="1"/>
</dbReference>
<dbReference type="Gene3D" id="3.40.50.300">
    <property type="entry name" value="P-loop containing nucleotide triphosphate hydrolases"/>
    <property type="match status" value="2"/>
</dbReference>
<keyword evidence="21" id="KW-1185">Reference proteome</keyword>
<keyword evidence="9" id="KW-0862">Zinc</keyword>
<dbReference type="Gene3D" id="1.10.10.10">
    <property type="entry name" value="Winged helix-like DNA-binding domain superfamily/Winged helix DNA-binding domain"/>
    <property type="match status" value="1"/>
</dbReference>
<evidence type="ECO:0000256" key="14">
    <source>
        <dbReference type="ARBA" id="ARBA00023235"/>
    </source>
</evidence>
<evidence type="ECO:0000256" key="10">
    <source>
        <dbReference type="ARBA" id="ARBA00022840"/>
    </source>
</evidence>
<keyword evidence="13" id="KW-0234">DNA repair</keyword>
<dbReference type="InterPro" id="IPR004589">
    <property type="entry name" value="DNA_helicase_ATP-dep_RecQ"/>
</dbReference>
<evidence type="ECO:0000259" key="18">
    <source>
        <dbReference type="PROSITE" id="PS51192"/>
    </source>
</evidence>
<feature type="domain" description="HRDC" evidence="17">
    <location>
        <begin position="515"/>
        <end position="595"/>
    </location>
</feature>
<keyword evidence="14" id="KW-0413">Isomerase</keyword>
<dbReference type="Pfam" id="PF14493">
    <property type="entry name" value="HTH_40"/>
    <property type="match status" value="1"/>
</dbReference>
<dbReference type="Pfam" id="PF09382">
    <property type="entry name" value="RQC"/>
    <property type="match status" value="1"/>
</dbReference>
<dbReference type="InterPro" id="IPR014001">
    <property type="entry name" value="Helicase_ATP-bd"/>
</dbReference>
<evidence type="ECO:0000313" key="20">
    <source>
        <dbReference type="EMBL" id="MED4402656.1"/>
    </source>
</evidence>
<dbReference type="SMART" id="SM00490">
    <property type="entry name" value="HELICc"/>
    <property type="match status" value="1"/>
</dbReference>
<keyword evidence="8 20" id="KW-0347">Helicase</keyword>
<evidence type="ECO:0000256" key="13">
    <source>
        <dbReference type="ARBA" id="ARBA00023204"/>
    </source>
</evidence>
<name>A0ABU6P3C4_9BACI</name>
<comment type="similarity">
    <text evidence="3">Belongs to the helicase family. RecQ subfamily.</text>
</comment>
<dbReference type="InterPro" id="IPR018982">
    <property type="entry name" value="RQC_domain"/>
</dbReference>
<evidence type="ECO:0000259" key="17">
    <source>
        <dbReference type="PROSITE" id="PS50967"/>
    </source>
</evidence>
<dbReference type="InterPro" id="IPR010997">
    <property type="entry name" value="HRDC-like_sf"/>
</dbReference>
<dbReference type="Proteomes" id="UP001342826">
    <property type="component" value="Unassembled WGS sequence"/>
</dbReference>
<dbReference type="InterPro" id="IPR032284">
    <property type="entry name" value="RecQ_Zn-bd"/>
</dbReference>
<dbReference type="EMBL" id="JARTFS010000012">
    <property type="protein sequence ID" value="MED4402656.1"/>
    <property type="molecule type" value="Genomic_DNA"/>
</dbReference>
<comment type="caution">
    <text evidence="20">The sequence shown here is derived from an EMBL/GenBank/DDBJ whole genome shotgun (WGS) entry which is preliminary data.</text>
</comment>
<dbReference type="EC" id="5.6.2.4" evidence="16"/>
<dbReference type="CDD" id="cd17920">
    <property type="entry name" value="DEXHc_RecQ"/>
    <property type="match status" value="1"/>
</dbReference>
<dbReference type="InterPro" id="IPR002121">
    <property type="entry name" value="HRDC_dom"/>
</dbReference>
<keyword evidence="4" id="KW-0479">Metal-binding</keyword>
<keyword evidence="7 20" id="KW-0378">Hydrolase</keyword>
<evidence type="ECO:0000256" key="1">
    <source>
        <dbReference type="ARBA" id="ARBA00001946"/>
    </source>
</evidence>
<keyword evidence="10" id="KW-0067">ATP-binding</keyword>
<proteinExistence type="inferred from homology"/>
<dbReference type="GO" id="GO:0016787">
    <property type="term" value="F:hydrolase activity"/>
    <property type="evidence" value="ECO:0007669"/>
    <property type="project" value="UniProtKB-KW"/>
</dbReference>
<evidence type="ECO:0000256" key="16">
    <source>
        <dbReference type="NCBIfam" id="TIGR01389"/>
    </source>
</evidence>
<comment type="cofactor">
    <cofactor evidence="2">
        <name>Zn(2+)</name>
        <dbReference type="ChEBI" id="CHEBI:29105"/>
    </cofactor>
</comment>
<evidence type="ECO:0000256" key="5">
    <source>
        <dbReference type="ARBA" id="ARBA00022741"/>
    </source>
</evidence>
<feature type="domain" description="Helicase ATP-binding" evidence="18">
    <location>
        <begin position="25"/>
        <end position="194"/>
    </location>
</feature>
<evidence type="ECO:0000256" key="4">
    <source>
        <dbReference type="ARBA" id="ARBA00022723"/>
    </source>
</evidence>
<evidence type="ECO:0000256" key="3">
    <source>
        <dbReference type="ARBA" id="ARBA00005446"/>
    </source>
</evidence>
<dbReference type="PROSITE" id="PS50967">
    <property type="entry name" value="HRDC"/>
    <property type="match status" value="1"/>
</dbReference>
<organism evidence="20 21">
    <name type="scientific">Metabacillus fastidiosus</name>
    <dbReference type="NCBI Taxonomy" id="1458"/>
    <lineage>
        <taxon>Bacteria</taxon>
        <taxon>Bacillati</taxon>
        <taxon>Bacillota</taxon>
        <taxon>Bacilli</taxon>
        <taxon>Bacillales</taxon>
        <taxon>Bacillaceae</taxon>
        <taxon>Metabacillus</taxon>
    </lineage>
</organism>
<evidence type="ECO:0000256" key="15">
    <source>
        <dbReference type="ARBA" id="ARBA00034617"/>
    </source>
</evidence>
<keyword evidence="11" id="KW-0238">DNA-binding</keyword>
<comment type="catalytic activity">
    <reaction evidence="15">
        <text>Couples ATP hydrolysis with the unwinding of duplex DNA by translocating in the 3'-5' direction.</text>
        <dbReference type="EC" id="5.6.2.4"/>
    </reaction>
</comment>
<feature type="domain" description="Helicase C-terminal" evidence="19">
    <location>
        <begin position="215"/>
        <end position="362"/>
    </location>
</feature>
<dbReference type="InterPro" id="IPR027417">
    <property type="entry name" value="P-loop_NTPase"/>
</dbReference>
<evidence type="ECO:0000256" key="11">
    <source>
        <dbReference type="ARBA" id="ARBA00023125"/>
    </source>
</evidence>
<dbReference type="InterPro" id="IPR006293">
    <property type="entry name" value="DNA_helicase_ATP-dep_RecQ_bac"/>
</dbReference>
<evidence type="ECO:0000313" key="21">
    <source>
        <dbReference type="Proteomes" id="UP001342826"/>
    </source>
</evidence>
<evidence type="ECO:0000256" key="2">
    <source>
        <dbReference type="ARBA" id="ARBA00001947"/>
    </source>
</evidence>
<evidence type="ECO:0000256" key="6">
    <source>
        <dbReference type="ARBA" id="ARBA00022763"/>
    </source>
</evidence>
<evidence type="ECO:0000256" key="8">
    <source>
        <dbReference type="ARBA" id="ARBA00022806"/>
    </source>
</evidence>
<dbReference type="InterPro" id="IPR029491">
    <property type="entry name" value="Helicase_HTH"/>
</dbReference>
<evidence type="ECO:0000256" key="9">
    <source>
        <dbReference type="ARBA" id="ARBA00022833"/>
    </source>
</evidence>
<keyword evidence="12" id="KW-0233">DNA recombination</keyword>
<dbReference type="Pfam" id="PF16124">
    <property type="entry name" value="RecQ_Zn_bind"/>
    <property type="match status" value="1"/>
</dbReference>
<reference evidence="20 21" key="1">
    <citation type="submission" date="2023-03" db="EMBL/GenBank/DDBJ databases">
        <title>Bacillus Genome Sequencing.</title>
        <authorList>
            <person name="Dunlap C."/>
        </authorList>
    </citation>
    <scope>NUCLEOTIDE SEQUENCE [LARGE SCALE GENOMIC DNA]</scope>
    <source>
        <strain evidence="20 21">NRS-1717</strain>
    </source>
</reference>
<dbReference type="PROSITE" id="PS51194">
    <property type="entry name" value="HELICASE_CTER"/>
    <property type="match status" value="1"/>
</dbReference>
<dbReference type="Pfam" id="PF00271">
    <property type="entry name" value="Helicase_C"/>
    <property type="match status" value="1"/>
</dbReference>
<evidence type="ECO:0000259" key="19">
    <source>
        <dbReference type="PROSITE" id="PS51194"/>
    </source>
</evidence>
<accession>A0ABU6P3C4</accession>
<dbReference type="SUPFAM" id="SSF46785">
    <property type="entry name" value="Winged helix' DNA-binding domain"/>
    <property type="match status" value="1"/>
</dbReference>
<dbReference type="SMART" id="SM00341">
    <property type="entry name" value="HRDC"/>
    <property type="match status" value="1"/>
</dbReference>
<dbReference type="InterPro" id="IPR044876">
    <property type="entry name" value="HRDC_dom_sf"/>
</dbReference>